<dbReference type="InParanoid" id="F8QDX1"/>
<sequence>MQIQGLLNGLAQVPGGILIQSGTLNHTSPYSMSQIVLTENWLLAHVQHNCIDNQCEASGTRPVYQEHQLTDQTQPSLTHKHPSNIVMNTAQMWDAIHIQYFQIPLTSLDTGDILTASVAKEVDACRFSIIHPTIKLLTFTNHVRAMVNPRTNQSQGQEKLEERLAKQSVQDQERFVRQHCSVGVGSSSAKGQQFGLKGWLISSVSGQWLQQPVKVKNIIFVRQQTQRLHVINVLHNNKDMGLMVLLS</sequence>
<dbReference type="AlphaFoldDB" id="F8QDX1"/>
<dbReference type="HOGENOM" id="CLU_1125103_0_0_1"/>
<evidence type="ECO:0000313" key="2">
    <source>
        <dbReference type="Proteomes" id="UP000008063"/>
    </source>
</evidence>
<organism evidence="2">
    <name type="scientific">Serpula lacrymans var. lacrymans (strain S7.3)</name>
    <name type="common">Dry rot fungus</name>
    <dbReference type="NCBI Taxonomy" id="936435"/>
    <lineage>
        <taxon>Eukaryota</taxon>
        <taxon>Fungi</taxon>
        <taxon>Dikarya</taxon>
        <taxon>Basidiomycota</taxon>
        <taxon>Agaricomycotina</taxon>
        <taxon>Agaricomycetes</taxon>
        <taxon>Agaricomycetidae</taxon>
        <taxon>Boletales</taxon>
        <taxon>Coniophorineae</taxon>
        <taxon>Serpulaceae</taxon>
        <taxon>Serpula</taxon>
    </lineage>
</organism>
<dbReference type="OrthoDB" id="2676663at2759"/>
<proteinExistence type="predicted"/>
<keyword evidence="2" id="KW-1185">Reference proteome</keyword>
<gene>
    <name evidence="1" type="ORF">SERLA73DRAFT_156314</name>
</gene>
<dbReference type="Proteomes" id="UP000008063">
    <property type="component" value="Unassembled WGS sequence"/>
</dbReference>
<dbReference type="EMBL" id="GL945492">
    <property type="protein sequence ID" value="EGN93346.1"/>
    <property type="molecule type" value="Genomic_DNA"/>
</dbReference>
<accession>F8QDX1</accession>
<protein>
    <submittedName>
        <fullName evidence="1">Uncharacterized protein</fullName>
    </submittedName>
</protein>
<name>F8QDX1_SERL3</name>
<evidence type="ECO:0000313" key="1">
    <source>
        <dbReference type="EMBL" id="EGN93346.1"/>
    </source>
</evidence>
<reference evidence="2" key="1">
    <citation type="journal article" date="2011" name="Science">
        <title>The plant cell wall-decomposing machinery underlies the functional diversity of forest fungi.</title>
        <authorList>
            <person name="Eastwood D.C."/>
            <person name="Floudas D."/>
            <person name="Binder M."/>
            <person name="Majcherczyk A."/>
            <person name="Schneider P."/>
            <person name="Aerts A."/>
            <person name="Asiegbu F.O."/>
            <person name="Baker S.E."/>
            <person name="Barry K."/>
            <person name="Bendiksby M."/>
            <person name="Blumentritt M."/>
            <person name="Coutinho P.M."/>
            <person name="Cullen D."/>
            <person name="de Vries R.P."/>
            <person name="Gathman A."/>
            <person name="Goodell B."/>
            <person name="Henrissat B."/>
            <person name="Ihrmark K."/>
            <person name="Kauserud H."/>
            <person name="Kohler A."/>
            <person name="LaButti K."/>
            <person name="Lapidus A."/>
            <person name="Lavin J.L."/>
            <person name="Lee Y.-H."/>
            <person name="Lindquist E."/>
            <person name="Lilly W."/>
            <person name="Lucas S."/>
            <person name="Morin E."/>
            <person name="Murat C."/>
            <person name="Oguiza J.A."/>
            <person name="Park J."/>
            <person name="Pisabarro A.G."/>
            <person name="Riley R."/>
            <person name="Rosling A."/>
            <person name="Salamov A."/>
            <person name="Schmidt O."/>
            <person name="Schmutz J."/>
            <person name="Skrede I."/>
            <person name="Stenlid J."/>
            <person name="Wiebenga A."/>
            <person name="Xie X."/>
            <person name="Kuees U."/>
            <person name="Hibbett D.S."/>
            <person name="Hoffmeister D."/>
            <person name="Hoegberg N."/>
            <person name="Martin F."/>
            <person name="Grigoriev I.V."/>
            <person name="Watkinson S.C."/>
        </authorList>
    </citation>
    <scope>NUCLEOTIDE SEQUENCE [LARGE SCALE GENOMIC DNA]</scope>
    <source>
        <strain evidence="2">strain S7.3</strain>
    </source>
</reference>